<dbReference type="OrthoDB" id="377886at2157"/>
<reference evidence="3" key="1">
    <citation type="submission" date="2016-10" db="EMBL/GenBank/DDBJ databases">
        <authorList>
            <person name="Varghese N."/>
            <person name="Submissions S."/>
        </authorList>
    </citation>
    <scope>NUCLEOTIDE SEQUENCE [LARGE SCALE GENOMIC DNA]</scope>
    <source>
        <strain evidence="3">IBRC-M 10043</strain>
    </source>
</reference>
<evidence type="ECO:0000256" key="1">
    <source>
        <dbReference type="SAM" id="Phobius"/>
    </source>
</evidence>
<dbReference type="AlphaFoldDB" id="A0A1H8CUP7"/>
<protein>
    <submittedName>
        <fullName evidence="2">Uncharacterized protein</fullName>
    </submittedName>
</protein>
<name>A0A1H8CUP7_9EURY</name>
<gene>
    <name evidence="2" type="ORF">SAMN05216388_100193</name>
</gene>
<sequence>MVALLATLLFIPEAPNGPSPVVPLLLLAFVICYAFFCGGAVSWVRSNLLHIPDAGEDQSAEKD</sequence>
<keyword evidence="1" id="KW-0472">Membrane</keyword>
<keyword evidence="3" id="KW-1185">Reference proteome</keyword>
<accession>A0A1H8CUP7</accession>
<proteinExistence type="predicted"/>
<organism evidence="2 3">
    <name type="scientific">Halorientalis persicus</name>
    <dbReference type="NCBI Taxonomy" id="1367881"/>
    <lineage>
        <taxon>Archaea</taxon>
        <taxon>Methanobacteriati</taxon>
        <taxon>Methanobacteriota</taxon>
        <taxon>Stenosarchaea group</taxon>
        <taxon>Halobacteria</taxon>
        <taxon>Halobacteriales</taxon>
        <taxon>Haloarculaceae</taxon>
        <taxon>Halorientalis</taxon>
    </lineage>
</organism>
<dbReference type="RefSeq" id="WP_092656499.1">
    <property type="nucleotide sequence ID" value="NZ_FOCX01000001.1"/>
</dbReference>
<keyword evidence="1" id="KW-1133">Transmembrane helix</keyword>
<feature type="transmembrane region" description="Helical" evidence="1">
    <location>
        <begin position="26"/>
        <end position="44"/>
    </location>
</feature>
<evidence type="ECO:0000313" key="3">
    <source>
        <dbReference type="Proteomes" id="UP000198775"/>
    </source>
</evidence>
<evidence type="ECO:0000313" key="2">
    <source>
        <dbReference type="EMBL" id="SEM98961.1"/>
    </source>
</evidence>
<dbReference type="Proteomes" id="UP000198775">
    <property type="component" value="Unassembled WGS sequence"/>
</dbReference>
<keyword evidence="1" id="KW-0812">Transmembrane</keyword>
<dbReference type="EMBL" id="FOCX01000001">
    <property type="protein sequence ID" value="SEM98961.1"/>
    <property type="molecule type" value="Genomic_DNA"/>
</dbReference>